<dbReference type="AlphaFoldDB" id="A0AA86Q0M8"/>
<protein>
    <submittedName>
        <fullName evidence="2">Hypothetical_protein</fullName>
    </submittedName>
</protein>
<keyword evidence="3" id="KW-1185">Reference proteome</keyword>
<evidence type="ECO:0000313" key="1">
    <source>
        <dbReference type="EMBL" id="CAI9949889.1"/>
    </source>
</evidence>
<evidence type="ECO:0000313" key="3">
    <source>
        <dbReference type="Proteomes" id="UP001642409"/>
    </source>
</evidence>
<organism evidence="1">
    <name type="scientific">Hexamita inflata</name>
    <dbReference type="NCBI Taxonomy" id="28002"/>
    <lineage>
        <taxon>Eukaryota</taxon>
        <taxon>Metamonada</taxon>
        <taxon>Diplomonadida</taxon>
        <taxon>Hexamitidae</taxon>
        <taxon>Hexamitinae</taxon>
        <taxon>Hexamita</taxon>
    </lineage>
</organism>
<name>A0AA86Q0M8_9EUKA</name>
<reference evidence="2 3" key="2">
    <citation type="submission" date="2024-07" db="EMBL/GenBank/DDBJ databases">
        <authorList>
            <person name="Akdeniz Z."/>
        </authorList>
    </citation>
    <scope>NUCLEOTIDE SEQUENCE [LARGE SCALE GENOMIC DNA]</scope>
</reference>
<accession>A0AA86Q0M8</accession>
<evidence type="ECO:0000313" key="2">
    <source>
        <dbReference type="EMBL" id="CAL6053719.1"/>
    </source>
</evidence>
<comment type="caution">
    <text evidence="1">The sequence shown here is derived from an EMBL/GenBank/DDBJ whole genome shotgun (WGS) entry which is preliminary data.</text>
</comment>
<dbReference type="EMBL" id="CAXDID020000198">
    <property type="protein sequence ID" value="CAL6053719.1"/>
    <property type="molecule type" value="Genomic_DNA"/>
</dbReference>
<reference evidence="1" key="1">
    <citation type="submission" date="2023-06" db="EMBL/GenBank/DDBJ databases">
        <authorList>
            <person name="Kurt Z."/>
        </authorList>
    </citation>
    <scope>NUCLEOTIDE SEQUENCE</scope>
</reference>
<dbReference type="EMBL" id="CATOUU010000805">
    <property type="protein sequence ID" value="CAI9949889.1"/>
    <property type="molecule type" value="Genomic_DNA"/>
</dbReference>
<dbReference type="Proteomes" id="UP001642409">
    <property type="component" value="Unassembled WGS sequence"/>
</dbReference>
<gene>
    <name evidence="1" type="ORF">HINF_LOCUS37534</name>
    <name evidence="2" type="ORF">HINF_LOCUS45575</name>
</gene>
<sequence>MQKSMHVQELESAEIKCAYLEEKLQSQLQVMETQAQYLKQSSSASKSILKNSNASINHLQIIQLKQQIYDTNIKIIRESQLSINEAERELRELEEQEQTRLGPVLFKSQVEHVEKSPAYYLRQQNKVLSKKVFILEQQIQHYTELLQKIVVKANNTIQKVSK</sequence>
<proteinExistence type="predicted"/>